<dbReference type="PANTHER" id="PTHR37461">
    <property type="entry name" value="ANTI-SIGMA-K FACTOR RSKA"/>
    <property type="match status" value="1"/>
</dbReference>
<evidence type="ECO:0000313" key="4">
    <source>
        <dbReference type="Proteomes" id="UP001164705"/>
    </source>
</evidence>
<reference evidence="3" key="1">
    <citation type="submission" date="2022-11" db="EMBL/GenBank/DDBJ databases">
        <title>Lacinutrix neustonica HL-RS19T sp. nov., isolated from the surface microlayer sample of brackish Lake Shihwa.</title>
        <authorList>
            <person name="Choi J.Y."/>
            <person name="Hwang C.Y."/>
        </authorList>
    </citation>
    <scope>NUCLEOTIDE SEQUENCE</scope>
    <source>
        <strain evidence="3">HL-RS19</strain>
    </source>
</reference>
<feature type="domain" description="Anti-sigma K factor RskA C-terminal" evidence="2">
    <location>
        <begin position="97"/>
        <end position="250"/>
    </location>
</feature>
<dbReference type="GO" id="GO:0016989">
    <property type="term" value="F:sigma factor antagonist activity"/>
    <property type="evidence" value="ECO:0007669"/>
    <property type="project" value="TreeGrafter"/>
</dbReference>
<dbReference type="PANTHER" id="PTHR37461:SF1">
    <property type="entry name" value="ANTI-SIGMA-K FACTOR RSKA"/>
    <property type="match status" value="1"/>
</dbReference>
<keyword evidence="1" id="KW-1133">Transmembrane helix</keyword>
<protein>
    <submittedName>
        <fullName evidence="3">Anti-sigma factor</fullName>
    </submittedName>
</protein>
<dbReference type="InterPro" id="IPR051474">
    <property type="entry name" value="Anti-sigma-K/W_factor"/>
</dbReference>
<feature type="transmembrane region" description="Helical" evidence="1">
    <location>
        <begin position="92"/>
        <end position="114"/>
    </location>
</feature>
<dbReference type="GO" id="GO:0005886">
    <property type="term" value="C:plasma membrane"/>
    <property type="evidence" value="ECO:0007669"/>
    <property type="project" value="InterPro"/>
</dbReference>
<dbReference type="Pfam" id="PF10099">
    <property type="entry name" value="RskA_C"/>
    <property type="match status" value="1"/>
</dbReference>
<evidence type="ECO:0000259" key="2">
    <source>
        <dbReference type="Pfam" id="PF10099"/>
    </source>
</evidence>
<keyword evidence="4" id="KW-1185">Reference proteome</keyword>
<sequence length="266" mass="29836">MKMIVDSNTFLESGLLEKYLIGQTSPQETLEVEQYISKYPEVDAVYQTLQNNLELSAFANAEEAPVHLLGNILSSLDDTPVIAMNTTSFKSWFGYGIAASVVALLFASTSFYLYTQNDSLLDENQTIVEELYDLRSDIANNNLKLDALADQFAQLNNPETEKYILKGNRRAKNLKAVAYINPKEKTSMLDVVSLPILPDDKVYQIWADLQGKMVNLGILSERDRRLQQIPYTEDALGLSITIERKGKLPSTSTETPVAEIELNLKE</sequence>
<dbReference type="RefSeq" id="WP_267678281.1">
    <property type="nucleotide sequence ID" value="NZ_CP113088.1"/>
</dbReference>
<dbReference type="EMBL" id="CP113088">
    <property type="protein sequence ID" value="WAC03646.1"/>
    <property type="molecule type" value="Genomic_DNA"/>
</dbReference>
<dbReference type="Proteomes" id="UP001164705">
    <property type="component" value="Chromosome"/>
</dbReference>
<proteinExistence type="predicted"/>
<keyword evidence="1" id="KW-0812">Transmembrane</keyword>
<name>A0A9E8MZ24_9FLAO</name>
<dbReference type="KEGG" id="lnu:N7U66_09400"/>
<dbReference type="InterPro" id="IPR018764">
    <property type="entry name" value="RskA_C"/>
</dbReference>
<accession>A0A9E8MZ24</accession>
<gene>
    <name evidence="3" type="ORF">N7U66_09400</name>
</gene>
<evidence type="ECO:0000256" key="1">
    <source>
        <dbReference type="SAM" id="Phobius"/>
    </source>
</evidence>
<dbReference type="GO" id="GO:0006417">
    <property type="term" value="P:regulation of translation"/>
    <property type="evidence" value="ECO:0007669"/>
    <property type="project" value="TreeGrafter"/>
</dbReference>
<evidence type="ECO:0000313" key="3">
    <source>
        <dbReference type="EMBL" id="WAC03646.1"/>
    </source>
</evidence>
<dbReference type="AlphaFoldDB" id="A0A9E8MZ24"/>
<keyword evidence="1" id="KW-0472">Membrane</keyword>
<organism evidence="3 4">
    <name type="scientific">Lacinutrix neustonica</name>
    <dbReference type="NCBI Taxonomy" id="2980107"/>
    <lineage>
        <taxon>Bacteria</taxon>
        <taxon>Pseudomonadati</taxon>
        <taxon>Bacteroidota</taxon>
        <taxon>Flavobacteriia</taxon>
        <taxon>Flavobacteriales</taxon>
        <taxon>Flavobacteriaceae</taxon>
        <taxon>Lacinutrix</taxon>
    </lineage>
</organism>